<feature type="transmembrane region" description="Helical" evidence="6">
    <location>
        <begin position="737"/>
        <end position="761"/>
    </location>
</feature>
<feature type="transmembrane region" description="Helical" evidence="6">
    <location>
        <begin position="375"/>
        <end position="395"/>
    </location>
</feature>
<feature type="transmembrane region" description="Helical" evidence="6">
    <location>
        <begin position="39"/>
        <end position="62"/>
    </location>
</feature>
<proteinExistence type="predicted"/>
<name>A0A841ECT3_9ACTN</name>
<evidence type="ECO:0000256" key="6">
    <source>
        <dbReference type="SAM" id="Phobius"/>
    </source>
</evidence>
<reference evidence="8 9" key="1">
    <citation type="submission" date="2020-08" db="EMBL/GenBank/DDBJ databases">
        <title>Sequencing the genomes of 1000 actinobacteria strains.</title>
        <authorList>
            <person name="Klenk H.-P."/>
        </authorList>
    </citation>
    <scope>NUCLEOTIDE SEQUENCE [LARGE SCALE GENOMIC DNA]</scope>
    <source>
        <strain evidence="8 9">DSM 44593</strain>
    </source>
</reference>
<keyword evidence="9" id="KW-1185">Reference proteome</keyword>
<feature type="transmembrane region" description="Helical" evidence="6">
    <location>
        <begin position="649"/>
        <end position="671"/>
    </location>
</feature>
<protein>
    <recommendedName>
        <fullName evidence="7">ABC3 transporter permease C-terminal domain-containing protein</fullName>
    </recommendedName>
</protein>
<dbReference type="EMBL" id="JACHLY010000001">
    <property type="protein sequence ID" value="MBB5998270.1"/>
    <property type="molecule type" value="Genomic_DNA"/>
</dbReference>
<dbReference type="InterPro" id="IPR003838">
    <property type="entry name" value="ABC3_permease_C"/>
</dbReference>
<evidence type="ECO:0000256" key="5">
    <source>
        <dbReference type="ARBA" id="ARBA00023136"/>
    </source>
</evidence>
<comment type="caution">
    <text evidence="8">The sequence shown here is derived from an EMBL/GenBank/DDBJ whole genome shotgun (WGS) entry which is preliminary data.</text>
</comment>
<feature type="transmembrane region" description="Helical" evidence="6">
    <location>
        <begin position="304"/>
        <end position="329"/>
    </location>
</feature>
<dbReference type="RefSeq" id="WP_184634387.1">
    <property type="nucleotide sequence ID" value="NZ_BAABKT010000014.1"/>
</dbReference>
<keyword evidence="4 6" id="KW-1133">Transmembrane helix</keyword>
<evidence type="ECO:0000256" key="2">
    <source>
        <dbReference type="ARBA" id="ARBA00022475"/>
    </source>
</evidence>
<dbReference type="AlphaFoldDB" id="A0A841ECT3"/>
<feature type="domain" description="ABC3 transporter permease C-terminal" evidence="7">
    <location>
        <begin position="219"/>
        <end position="331"/>
    </location>
</feature>
<organism evidence="8 9">
    <name type="scientific">Streptomonospora salina</name>
    <dbReference type="NCBI Taxonomy" id="104205"/>
    <lineage>
        <taxon>Bacteria</taxon>
        <taxon>Bacillati</taxon>
        <taxon>Actinomycetota</taxon>
        <taxon>Actinomycetes</taxon>
        <taxon>Streptosporangiales</taxon>
        <taxon>Nocardiopsidaceae</taxon>
        <taxon>Streptomonospora</taxon>
    </lineage>
</organism>
<feature type="transmembrane region" description="Helical" evidence="6">
    <location>
        <begin position="211"/>
        <end position="234"/>
    </location>
</feature>
<feature type="transmembrane region" description="Helical" evidence="6">
    <location>
        <begin position="702"/>
        <end position="725"/>
    </location>
</feature>
<accession>A0A841ECT3</accession>
<evidence type="ECO:0000313" key="8">
    <source>
        <dbReference type="EMBL" id="MBB5998270.1"/>
    </source>
</evidence>
<evidence type="ECO:0000256" key="3">
    <source>
        <dbReference type="ARBA" id="ARBA00022692"/>
    </source>
</evidence>
<keyword evidence="3 6" id="KW-0812">Transmembrane</keyword>
<keyword evidence="5 6" id="KW-0472">Membrane</keyword>
<sequence length="773" mass="79046">MTGTTARRTAHPRNFAPLRWGRELWLGARMSVSGGRDAWIRLALITSGIGVAVALLLVAAAAPGMSQNRQGRYDMRSYDVSTQLPEPTEQTLLIADVGTRYHGESVYGRLLTPEGAEAPLPPGVDEFPGPGRMVVSPGLERLLDSAEGELLKERLDYRVVGTVGDEGLADPGELVYYAGAEPGLLDPDTPSSHRIDGFGYSPVSTGLQGPALVLALAGAVVALLPLGVFVAAALRFGSDRRDRRLAVLRLIGADAWTAARTACGETLIGALAGIGAGFGLFYALRPLTASIEIGGVGGFAAALVPHPLLAVAVPVGVAILAAAVTLVSTARAAADPLGTARRTARPRRRLWWRIALFAVGVGLLATFDMQTSETALVGGILALLVGAGLVTPWLFQIAVSRVRRGSVPVLLAARRLHVDGSSESRAVVGLVVVVTGAVALQTLMAGSEQRRAEDALPAGERVYSAHVPDLPVAGAAEVAERVGAVPQVDDAGAVAEYWGVESPNGPVSLHVGSCAALRDLARIGGCSDGGVFAVEGAETPVEQGQRLRIRSARGTAAWELPEAAPSVAPRDPVGLGGGPEAGAVLATTGAVDGADLPRTSVSVLFGFDTETPRAVERARNAVAEFSPLALRASTAAGDGDDTQLARVSALVYAGVGAALAVVGLGLLISAVERLRTTKRELAVLAAAGTPKRVLALSMLYQAAIPLGVGLAVSAAVGIPLGAVLLDEAGVPFAVDTAAIAGTIGAAAAVVLSVTALSLPALATSTRPENLRTE</sequence>
<dbReference type="GO" id="GO:0005886">
    <property type="term" value="C:plasma membrane"/>
    <property type="evidence" value="ECO:0007669"/>
    <property type="project" value="UniProtKB-SubCell"/>
</dbReference>
<feature type="transmembrane region" description="Helical" evidence="6">
    <location>
        <begin position="424"/>
        <end position="444"/>
    </location>
</feature>
<evidence type="ECO:0000259" key="7">
    <source>
        <dbReference type="Pfam" id="PF02687"/>
    </source>
</evidence>
<evidence type="ECO:0000256" key="4">
    <source>
        <dbReference type="ARBA" id="ARBA00022989"/>
    </source>
</evidence>
<evidence type="ECO:0000313" key="9">
    <source>
        <dbReference type="Proteomes" id="UP000578077"/>
    </source>
</evidence>
<keyword evidence="2" id="KW-1003">Cell membrane</keyword>
<comment type="subcellular location">
    <subcellularLocation>
        <location evidence="1">Cell membrane</location>
        <topology evidence="1">Multi-pass membrane protein</topology>
    </subcellularLocation>
</comment>
<feature type="transmembrane region" description="Helical" evidence="6">
    <location>
        <begin position="350"/>
        <end position="369"/>
    </location>
</feature>
<feature type="transmembrane region" description="Helical" evidence="6">
    <location>
        <begin position="266"/>
        <end position="284"/>
    </location>
</feature>
<dbReference type="Pfam" id="PF02687">
    <property type="entry name" value="FtsX"/>
    <property type="match status" value="2"/>
</dbReference>
<feature type="domain" description="ABC3 transporter permease C-terminal" evidence="7">
    <location>
        <begin position="656"/>
        <end position="761"/>
    </location>
</feature>
<evidence type="ECO:0000256" key="1">
    <source>
        <dbReference type="ARBA" id="ARBA00004651"/>
    </source>
</evidence>
<gene>
    <name evidence="8" type="ORF">HNR25_002021</name>
</gene>
<dbReference type="Proteomes" id="UP000578077">
    <property type="component" value="Unassembled WGS sequence"/>
</dbReference>